<dbReference type="EMBL" id="BAAAPF010000383">
    <property type="protein sequence ID" value="GAA1505778.1"/>
    <property type="molecule type" value="Genomic_DNA"/>
</dbReference>
<dbReference type="InterPro" id="IPR008286">
    <property type="entry name" value="Prn/Lys/Arg_de-COase_C"/>
</dbReference>
<organism evidence="8 9">
    <name type="scientific">Streptomyces synnematoformans</name>
    <dbReference type="NCBI Taxonomy" id="415721"/>
    <lineage>
        <taxon>Bacteria</taxon>
        <taxon>Bacillati</taxon>
        <taxon>Actinomycetota</taxon>
        <taxon>Actinomycetes</taxon>
        <taxon>Kitasatosporales</taxon>
        <taxon>Streptomycetaceae</taxon>
        <taxon>Streptomyces</taxon>
    </lineage>
</organism>
<dbReference type="RefSeq" id="WP_344294734.1">
    <property type="nucleotide sequence ID" value="NZ_BAAAPF010000383.1"/>
</dbReference>
<dbReference type="InterPro" id="IPR052357">
    <property type="entry name" value="Orn_Lys_Arg_decarboxylase-I"/>
</dbReference>
<dbReference type="Pfam" id="PF03711">
    <property type="entry name" value="OKR_DC_1_C"/>
    <property type="match status" value="1"/>
</dbReference>
<evidence type="ECO:0000259" key="7">
    <source>
        <dbReference type="Pfam" id="PF03711"/>
    </source>
</evidence>
<dbReference type="Proteomes" id="UP001500443">
    <property type="component" value="Unassembled WGS sequence"/>
</dbReference>
<dbReference type="CDD" id="cd00615">
    <property type="entry name" value="Orn_deC_like"/>
    <property type="match status" value="1"/>
</dbReference>
<dbReference type="SUPFAM" id="SSF53383">
    <property type="entry name" value="PLP-dependent transferases"/>
    <property type="match status" value="1"/>
</dbReference>
<evidence type="ECO:0000256" key="3">
    <source>
        <dbReference type="ARBA" id="ARBA00022793"/>
    </source>
</evidence>
<name>A0ABN1ZVY9_9ACTN</name>
<feature type="domain" description="Orn/Lys/Arg decarboxylase C-terminal" evidence="7">
    <location>
        <begin position="413"/>
        <end position="464"/>
    </location>
</feature>
<dbReference type="Pfam" id="PF01276">
    <property type="entry name" value="OKR_DC_1"/>
    <property type="match status" value="1"/>
</dbReference>
<feature type="domain" description="Orn/Lys/Arg decarboxylases family 1 pyridoxal-P attachment site" evidence="6">
    <location>
        <begin position="7"/>
        <end position="300"/>
    </location>
</feature>
<evidence type="ECO:0000313" key="8">
    <source>
        <dbReference type="EMBL" id="GAA1505778.1"/>
    </source>
</evidence>
<evidence type="ECO:0000256" key="1">
    <source>
        <dbReference type="ARBA" id="ARBA00001933"/>
    </source>
</evidence>
<dbReference type="InterPro" id="IPR015421">
    <property type="entry name" value="PyrdxlP-dep_Trfase_major"/>
</dbReference>
<dbReference type="PANTHER" id="PTHR43277">
    <property type="entry name" value="ARGININE DECARBOXYLASE"/>
    <property type="match status" value="1"/>
</dbReference>
<evidence type="ECO:0000259" key="6">
    <source>
        <dbReference type="Pfam" id="PF01276"/>
    </source>
</evidence>
<dbReference type="InterPro" id="IPR000310">
    <property type="entry name" value="Orn/Lys/Arg_deCO2ase_major_dom"/>
</dbReference>
<dbReference type="InterPro" id="IPR036633">
    <property type="entry name" value="Prn/Lys/Arg_de-COase_C_sf"/>
</dbReference>
<reference evidence="8 9" key="1">
    <citation type="journal article" date="2019" name="Int. J. Syst. Evol. Microbiol.">
        <title>The Global Catalogue of Microorganisms (GCM) 10K type strain sequencing project: providing services to taxonomists for standard genome sequencing and annotation.</title>
        <authorList>
            <consortium name="The Broad Institute Genomics Platform"/>
            <consortium name="The Broad Institute Genome Sequencing Center for Infectious Disease"/>
            <person name="Wu L."/>
            <person name="Ma J."/>
        </authorList>
    </citation>
    <scope>NUCLEOTIDE SEQUENCE [LARGE SCALE GENOMIC DNA]</scope>
    <source>
        <strain evidence="8 9">JCM 15481</strain>
    </source>
</reference>
<dbReference type="PANTHER" id="PTHR43277:SF4">
    <property type="entry name" value="ARGININE DECARBOXYLASE"/>
    <property type="match status" value="1"/>
</dbReference>
<comment type="cofactor">
    <cofactor evidence="1">
        <name>pyridoxal 5'-phosphate</name>
        <dbReference type="ChEBI" id="CHEBI:597326"/>
    </cofactor>
</comment>
<dbReference type="InterPro" id="IPR015424">
    <property type="entry name" value="PyrdxlP-dep_Trfase"/>
</dbReference>
<dbReference type="SUPFAM" id="SSF55904">
    <property type="entry name" value="Ornithine decarboxylase C-terminal domain"/>
    <property type="match status" value="1"/>
</dbReference>
<accession>A0ABN1ZVY9</accession>
<keyword evidence="3" id="KW-0210">Decarboxylase</keyword>
<keyword evidence="4" id="KW-0663">Pyridoxal phosphate</keyword>
<sequence length="494" mass="52790">MDHSCAPVLEALGRYRREGQLPFTPPGHKQARGADPAVREVLGEAVFASDVLAMSGLDDRRASGGVVREAERLMADAVRAERTFFSTCGSSLSVKAAMLAVAGPYDELLVGRDAHKSVVSGLILSGLRPVWVEPCFDDERHLAHPPSPAAYERAFAAHPDARGALVTSPTPYGSCADLPALAEVCHRRGRPLLVDEAWGAHLPFSDRLPTWAMDAGADVCVTSIHKMGSGLEQGSVFHLRGDRIDPAVLESRADLLGTTSPSVLIYAGLDGWRRQMALRGPRLLDRALDLAGTVRARIEEIPGLHVDGRAEYTGPGRAAGLDPLPVVIDLTDLGVSGYAAADWLRRHHRLNAHLADHRRISTQLTHADDEWTTAALLEALRDLAAHAADLRPPARVDVPSAARLRLEQTCLPRDAYFGAVADVPVGEAAGRVAAEMLTPYPPGIPVALPGERLTRPVLDYLAAGVRAGMYVPDAADSGLRTVRVLADEGSVPSL</sequence>
<evidence type="ECO:0000256" key="2">
    <source>
        <dbReference type="ARBA" id="ARBA00010671"/>
    </source>
</evidence>
<dbReference type="Gene3D" id="3.90.105.10">
    <property type="entry name" value="Molybdopterin biosynthesis moea protein, domain 2"/>
    <property type="match status" value="1"/>
</dbReference>
<dbReference type="Gene3D" id="3.40.640.10">
    <property type="entry name" value="Type I PLP-dependent aspartate aminotransferase-like (Major domain)"/>
    <property type="match status" value="1"/>
</dbReference>
<evidence type="ECO:0000313" key="9">
    <source>
        <dbReference type="Proteomes" id="UP001500443"/>
    </source>
</evidence>
<comment type="similarity">
    <text evidence="2">Belongs to the Orn/Lys/Arg decarboxylase class-I family.</text>
</comment>
<evidence type="ECO:0000256" key="5">
    <source>
        <dbReference type="ARBA" id="ARBA00023239"/>
    </source>
</evidence>
<keyword evidence="5" id="KW-0456">Lyase</keyword>
<protein>
    <submittedName>
        <fullName evidence="8">Ornithine decarboxylase</fullName>
    </submittedName>
</protein>
<keyword evidence="9" id="KW-1185">Reference proteome</keyword>
<gene>
    <name evidence="8" type="ORF">GCM10009802_62000</name>
</gene>
<evidence type="ECO:0000256" key="4">
    <source>
        <dbReference type="ARBA" id="ARBA00022898"/>
    </source>
</evidence>
<proteinExistence type="inferred from homology"/>
<comment type="caution">
    <text evidence="8">The sequence shown here is derived from an EMBL/GenBank/DDBJ whole genome shotgun (WGS) entry which is preliminary data.</text>
</comment>